<dbReference type="GO" id="GO:0016757">
    <property type="term" value="F:glycosyltransferase activity"/>
    <property type="evidence" value="ECO:0007669"/>
    <property type="project" value="UniProtKB-KW"/>
</dbReference>
<feature type="domain" description="Glycosyl transferase family 1" evidence="3">
    <location>
        <begin position="199"/>
        <end position="354"/>
    </location>
</feature>
<dbReference type="Gene3D" id="3.40.50.2000">
    <property type="entry name" value="Glycogen Phosphorylase B"/>
    <property type="match status" value="2"/>
</dbReference>
<proteinExistence type="predicted"/>
<feature type="domain" description="Glycosyltransferase subfamily 4-like N-terminal" evidence="4">
    <location>
        <begin position="12"/>
        <end position="191"/>
    </location>
</feature>
<evidence type="ECO:0000313" key="6">
    <source>
        <dbReference type="Proteomes" id="UP000184440"/>
    </source>
</evidence>
<keyword evidence="1" id="KW-0328">Glycosyltransferase</keyword>
<dbReference type="AlphaFoldDB" id="A0A1M7RPN0"/>
<protein>
    <submittedName>
        <fullName evidence="5">Glycosyltransferase involved in cell wall bisynthesis</fullName>
    </submittedName>
</protein>
<keyword evidence="2 5" id="KW-0808">Transferase</keyword>
<sequence length="402" mass="42098">MVSAPTNLPSALAAALAERGHEVVVHTRRVDPDAPERQRLPSGVVVQQIVAGPVRPIVEQELAPWLGEFGRALAAAWRDDRPDVVHAFSWASGLAASAARQQLRESTLIRNGAAAAPLPVVLTFTAFGAEQHRRQGPVDPGLANRIRLEVALARSVAAVIAGSDDEVEELARMGVPRERVTLVPPGVDVSRFTPYGPSAERTDAPRLVAVGDLTPSSGFDTVIAALRGLPGVELVIAGTTSGDASEELERLRAGAEQLELADRVTFAHSAVRDPAARSALLRSADAVVCVPWHGPVGAGPVLEAMACGIPVVATAVGAVSDVVVDGVTGVQAPPRRPDQLATVIRGLLGDPVRCLGFGAAGADRARSRYEWARIAVDAERAYRALVPAALPAVDDELIHSNE</sequence>
<name>A0A1M7RPN0_9ACTN</name>
<gene>
    <name evidence="5" type="ORF">SAMN05443668_13227</name>
</gene>
<accession>A0A1M7RPN0</accession>
<organism evidence="5 6">
    <name type="scientific">Cryptosporangium aurantiacum</name>
    <dbReference type="NCBI Taxonomy" id="134849"/>
    <lineage>
        <taxon>Bacteria</taxon>
        <taxon>Bacillati</taxon>
        <taxon>Actinomycetota</taxon>
        <taxon>Actinomycetes</taxon>
        <taxon>Cryptosporangiales</taxon>
        <taxon>Cryptosporangiaceae</taxon>
        <taxon>Cryptosporangium</taxon>
    </lineage>
</organism>
<evidence type="ECO:0000256" key="2">
    <source>
        <dbReference type="ARBA" id="ARBA00022679"/>
    </source>
</evidence>
<keyword evidence="6" id="KW-1185">Reference proteome</keyword>
<dbReference type="Proteomes" id="UP000184440">
    <property type="component" value="Unassembled WGS sequence"/>
</dbReference>
<dbReference type="InterPro" id="IPR028098">
    <property type="entry name" value="Glyco_trans_4-like_N"/>
</dbReference>
<evidence type="ECO:0000259" key="3">
    <source>
        <dbReference type="Pfam" id="PF00534"/>
    </source>
</evidence>
<reference evidence="5 6" key="1">
    <citation type="submission" date="2016-11" db="EMBL/GenBank/DDBJ databases">
        <authorList>
            <person name="Jaros S."/>
            <person name="Januszkiewicz K."/>
            <person name="Wedrychowicz H."/>
        </authorList>
    </citation>
    <scope>NUCLEOTIDE SEQUENCE [LARGE SCALE GENOMIC DNA]</scope>
    <source>
        <strain evidence="5 6">DSM 46144</strain>
    </source>
</reference>
<dbReference type="PANTHER" id="PTHR12526">
    <property type="entry name" value="GLYCOSYLTRANSFERASE"/>
    <property type="match status" value="1"/>
</dbReference>
<dbReference type="Pfam" id="PF13439">
    <property type="entry name" value="Glyco_transf_4"/>
    <property type="match status" value="1"/>
</dbReference>
<evidence type="ECO:0000259" key="4">
    <source>
        <dbReference type="Pfam" id="PF13439"/>
    </source>
</evidence>
<dbReference type="STRING" id="134849.SAMN05443668_13227"/>
<dbReference type="EMBL" id="FRCS01000032">
    <property type="protein sequence ID" value="SHN48028.1"/>
    <property type="molecule type" value="Genomic_DNA"/>
</dbReference>
<dbReference type="Pfam" id="PF00534">
    <property type="entry name" value="Glycos_transf_1"/>
    <property type="match status" value="1"/>
</dbReference>
<dbReference type="InterPro" id="IPR001296">
    <property type="entry name" value="Glyco_trans_1"/>
</dbReference>
<dbReference type="SUPFAM" id="SSF53756">
    <property type="entry name" value="UDP-Glycosyltransferase/glycogen phosphorylase"/>
    <property type="match status" value="1"/>
</dbReference>
<evidence type="ECO:0000313" key="5">
    <source>
        <dbReference type="EMBL" id="SHN48028.1"/>
    </source>
</evidence>
<dbReference type="PANTHER" id="PTHR12526:SF510">
    <property type="entry name" value="D-INOSITOL 3-PHOSPHATE GLYCOSYLTRANSFERASE"/>
    <property type="match status" value="1"/>
</dbReference>
<evidence type="ECO:0000256" key="1">
    <source>
        <dbReference type="ARBA" id="ARBA00022676"/>
    </source>
</evidence>